<reference evidence="1" key="2">
    <citation type="submission" date="2017-12" db="EMBL/GenBank/DDBJ databases">
        <title>Coralsnake Venomics: Analyses of Venom Gland Transcriptomes and Proteomes of Six Brazilian Taxa.</title>
        <authorList>
            <person name="Aird S.D."/>
            <person name="Jorge da Silva N."/>
            <person name="Qiu L."/>
            <person name="Villar-Briones A."/>
            <person name="Aparecida-Saddi V."/>
            <person name="Campos-Telles M.P."/>
            <person name="Grau M."/>
            <person name="Mikheyev A.S."/>
        </authorList>
    </citation>
    <scope>NUCLEOTIDE SEQUENCE</scope>
    <source>
        <tissue evidence="1">Venom_gland</tissue>
    </source>
</reference>
<reference evidence="1" key="1">
    <citation type="submission" date="2017-07" db="EMBL/GenBank/DDBJ databases">
        <authorList>
            <person name="Mikheyev A."/>
            <person name="Grau M."/>
        </authorList>
    </citation>
    <scope>NUCLEOTIDE SEQUENCE</scope>
    <source>
        <tissue evidence="1">Venom_gland</tissue>
    </source>
</reference>
<evidence type="ECO:0000313" key="1">
    <source>
        <dbReference type="EMBL" id="LAA20199.1"/>
    </source>
</evidence>
<accession>A0A2H6MY33</accession>
<sequence length="110" mass="12262">MDSIVDNVKKLPSLVQKGSVELHDLLTLVGLHRPIIRSNILLKDVQAGSPLEKQHMDSRQLTPGPVLVSWTFSVLVGSRCLYNTFFTTSRNKQVTTMMIMANQAEPLDSN</sequence>
<dbReference type="EMBL" id="IACI01010904">
    <property type="protein sequence ID" value="LAA20199.1"/>
    <property type="molecule type" value="Transcribed_RNA"/>
</dbReference>
<protein>
    <submittedName>
        <fullName evidence="1">Uncharacterized protein</fullName>
    </submittedName>
</protein>
<name>A0A2H6MY33_9SAUR</name>
<organism evidence="1">
    <name type="scientific">Micrurus carvalhoi</name>
    <dbReference type="NCBI Taxonomy" id="3147026"/>
    <lineage>
        <taxon>Eukaryota</taxon>
        <taxon>Metazoa</taxon>
        <taxon>Chordata</taxon>
        <taxon>Craniata</taxon>
        <taxon>Vertebrata</taxon>
        <taxon>Euteleostomi</taxon>
        <taxon>Lepidosauria</taxon>
        <taxon>Squamata</taxon>
        <taxon>Bifurcata</taxon>
        <taxon>Unidentata</taxon>
        <taxon>Episquamata</taxon>
        <taxon>Toxicofera</taxon>
        <taxon>Serpentes</taxon>
        <taxon>Colubroidea</taxon>
        <taxon>Elapidae</taxon>
        <taxon>Elapinae</taxon>
        <taxon>Micrurus</taxon>
    </lineage>
</organism>
<dbReference type="AlphaFoldDB" id="A0A2H6MY33"/>
<dbReference type="EMBL" id="IACI01010905">
    <property type="protein sequence ID" value="LAA20201.1"/>
    <property type="molecule type" value="Transcribed_RNA"/>
</dbReference>
<proteinExistence type="predicted"/>